<evidence type="ECO:0000256" key="6">
    <source>
        <dbReference type="SAM" id="MobiDB-lite"/>
    </source>
</evidence>
<dbReference type="GO" id="GO:0009165">
    <property type="term" value="P:nucleotide biosynthetic process"/>
    <property type="evidence" value="ECO:0007669"/>
    <property type="project" value="UniProtKB-KW"/>
</dbReference>
<keyword evidence="3" id="KW-0378">Hydrolase</keyword>
<keyword evidence="8" id="KW-1185">Reference proteome</keyword>
<dbReference type="InterPro" id="IPR002125">
    <property type="entry name" value="CMP_dCMP_dom"/>
</dbReference>
<dbReference type="PROSITE" id="PS51747">
    <property type="entry name" value="CYT_DCMP_DEAMINASES_2"/>
    <property type="match status" value="1"/>
</dbReference>
<feature type="compositionally biased region" description="Low complexity" evidence="6">
    <location>
        <begin position="63"/>
        <end position="77"/>
    </location>
</feature>
<dbReference type="Gene3D" id="3.40.140.10">
    <property type="entry name" value="Cytidine Deaminase, domain 2"/>
    <property type="match status" value="1"/>
</dbReference>
<evidence type="ECO:0000256" key="3">
    <source>
        <dbReference type="ARBA" id="ARBA00022801"/>
    </source>
</evidence>
<dbReference type="PANTHER" id="PTHR11086">
    <property type="entry name" value="DEOXYCYTIDYLATE DEAMINASE-RELATED"/>
    <property type="match status" value="1"/>
</dbReference>
<evidence type="ECO:0000256" key="5">
    <source>
        <dbReference type="ARBA" id="ARBA00041763"/>
    </source>
</evidence>
<evidence type="ECO:0000313" key="8">
    <source>
        <dbReference type="Proteomes" id="UP000515125"/>
    </source>
</evidence>
<evidence type="ECO:0000256" key="1">
    <source>
        <dbReference type="ARBA" id="ARBA00001947"/>
    </source>
</evidence>
<gene>
    <name evidence="9" type="primary">LOC34618986</name>
</gene>
<evidence type="ECO:0000259" key="7">
    <source>
        <dbReference type="PROSITE" id="PS51747"/>
    </source>
</evidence>
<dbReference type="Pfam" id="PF00383">
    <property type="entry name" value="dCMP_cyt_deam_1"/>
    <property type="match status" value="1"/>
</dbReference>
<dbReference type="InterPro" id="IPR016193">
    <property type="entry name" value="Cytidine_deaminase-like"/>
</dbReference>
<comment type="cofactor">
    <cofactor evidence="1">
        <name>Zn(2+)</name>
        <dbReference type="ChEBI" id="CHEBI:29105"/>
    </cofactor>
</comment>
<feature type="region of interest" description="Disordered" evidence="6">
    <location>
        <begin position="48"/>
        <end position="84"/>
    </location>
</feature>
<feature type="domain" description="CMP/dCMP-type deaminase" evidence="7">
    <location>
        <begin position="258"/>
        <end position="396"/>
    </location>
</feature>
<evidence type="ECO:0000256" key="4">
    <source>
        <dbReference type="ARBA" id="ARBA00038938"/>
    </source>
</evidence>
<dbReference type="InterPro" id="IPR015517">
    <property type="entry name" value="dCMP_deaminase-rel"/>
</dbReference>
<proteinExistence type="predicted"/>
<reference evidence="9" key="1">
    <citation type="submission" date="2025-08" db="UniProtKB">
        <authorList>
            <consortium name="RefSeq"/>
        </authorList>
    </citation>
    <scope>IDENTIFICATION</scope>
</reference>
<dbReference type="SUPFAM" id="SSF53927">
    <property type="entry name" value="Cytidine deaminase-like"/>
    <property type="match status" value="1"/>
</dbReference>
<organism evidence="8 9">
    <name type="scientific">Cyclospora cayetanensis</name>
    <dbReference type="NCBI Taxonomy" id="88456"/>
    <lineage>
        <taxon>Eukaryota</taxon>
        <taxon>Sar</taxon>
        <taxon>Alveolata</taxon>
        <taxon>Apicomplexa</taxon>
        <taxon>Conoidasida</taxon>
        <taxon>Coccidia</taxon>
        <taxon>Eucoccidiorida</taxon>
        <taxon>Eimeriorina</taxon>
        <taxon>Eimeriidae</taxon>
        <taxon>Cyclospora</taxon>
    </lineage>
</organism>
<dbReference type="InterPro" id="IPR027417">
    <property type="entry name" value="P-loop_NTPase"/>
</dbReference>
<sequence length="415" mass="44472">MVVVGIVGPQQSGKKTVAATLQKLHGFKILTIGGNTPQGVFVHGGTKKEVEEASNTPDARLSAAPTAETTPATTPGAREAVAPYEESKATEAATAVMDYCKFAVLFTHSVGSTCSAFRTVQRSGLSLAAIGCIPTCGGVCGACNLLLGMQHWGEDFLVLGFRTLEQVKVFRKRPIFLLLAVDAPLLCRLRRSGTQDVSAFLAHEDRLMFGSDAEKESHGIYACMRQADAIVLGDRDLASLEKKLSALDIVNPERRRPSWDAYFMRLASLAASRANCLKRRVGAIVVRSNRLVSTGYNGTHSAAVNCLDGGCERCSDPTVHAGRQLEACSCIHAEANALLEAGRERCLGGAIYVTLLPCLSCAKLTIQAGIKRVVYAEAYDTQSGSLELLRNAGLEVYRFSDRHPSIPHAIVSFAE</sequence>
<dbReference type="GeneID" id="34618986"/>
<dbReference type="EC" id="3.5.4.12" evidence="4"/>
<dbReference type="PANTHER" id="PTHR11086:SF18">
    <property type="entry name" value="DEOXYCYTIDYLATE DEAMINASE"/>
    <property type="match status" value="1"/>
</dbReference>
<protein>
    <recommendedName>
        <fullName evidence="5">dCMP deaminase</fullName>
        <ecNumber evidence="4">3.5.4.12</ecNumber>
    </recommendedName>
    <alternativeName>
        <fullName evidence="5">dCMP deaminase</fullName>
    </alternativeName>
</protein>
<evidence type="ECO:0000313" key="9">
    <source>
        <dbReference type="RefSeq" id="XP_026193487.1"/>
    </source>
</evidence>
<accession>A0A6P6S1H0</accession>
<dbReference type="RefSeq" id="XP_026193487.1">
    <property type="nucleotide sequence ID" value="XM_026337702.1"/>
</dbReference>
<evidence type="ECO:0000256" key="2">
    <source>
        <dbReference type="ARBA" id="ARBA00022727"/>
    </source>
</evidence>
<keyword evidence="2" id="KW-0545">Nucleotide biosynthesis</keyword>
<dbReference type="GO" id="GO:0005737">
    <property type="term" value="C:cytoplasm"/>
    <property type="evidence" value="ECO:0007669"/>
    <property type="project" value="TreeGrafter"/>
</dbReference>
<dbReference type="OrthoDB" id="6710946at2759"/>
<dbReference type="GO" id="GO:0004132">
    <property type="term" value="F:dCMP deaminase activity"/>
    <property type="evidence" value="ECO:0007669"/>
    <property type="project" value="UniProtKB-EC"/>
</dbReference>
<dbReference type="InterPro" id="IPR035105">
    <property type="entry name" value="Deoxycytidylate_deaminase_dom"/>
</dbReference>
<name>A0A6P6S1H0_9EIME</name>
<dbReference type="CDD" id="cd01286">
    <property type="entry name" value="deoxycytidylate_deaminase"/>
    <property type="match status" value="1"/>
</dbReference>
<dbReference type="Proteomes" id="UP000515125">
    <property type="component" value="Unplaced"/>
</dbReference>
<dbReference type="AlphaFoldDB" id="A0A6P6S1H0"/>
<dbReference type="Gene3D" id="3.40.50.300">
    <property type="entry name" value="P-loop containing nucleotide triphosphate hydrolases"/>
    <property type="match status" value="1"/>
</dbReference>